<dbReference type="SUPFAM" id="SSF56281">
    <property type="entry name" value="Metallo-hydrolase/oxidoreductase"/>
    <property type="match status" value="1"/>
</dbReference>
<name>A0AAV5RBA6_PICKL</name>
<organism evidence="2 3">
    <name type="scientific">Pichia kluyveri</name>
    <name type="common">Yeast</name>
    <dbReference type="NCBI Taxonomy" id="36015"/>
    <lineage>
        <taxon>Eukaryota</taxon>
        <taxon>Fungi</taxon>
        <taxon>Dikarya</taxon>
        <taxon>Ascomycota</taxon>
        <taxon>Saccharomycotina</taxon>
        <taxon>Pichiomycetes</taxon>
        <taxon>Pichiales</taxon>
        <taxon>Pichiaceae</taxon>
        <taxon>Pichia</taxon>
    </lineage>
</organism>
<dbReference type="GO" id="GO:0070290">
    <property type="term" value="F:N-acylphosphatidylethanolamine-specific phospholipase D activity"/>
    <property type="evidence" value="ECO:0007669"/>
    <property type="project" value="InterPro"/>
</dbReference>
<dbReference type="GO" id="GO:0005737">
    <property type="term" value="C:cytoplasm"/>
    <property type="evidence" value="ECO:0007669"/>
    <property type="project" value="TreeGrafter"/>
</dbReference>
<dbReference type="Gene3D" id="3.60.15.10">
    <property type="entry name" value="Ribonuclease Z/Hydroxyacylglutathione hydrolase-like"/>
    <property type="match status" value="1"/>
</dbReference>
<dbReference type="GO" id="GO:0070292">
    <property type="term" value="P:N-acylphosphatidylethanolamine metabolic process"/>
    <property type="evidence" value="ECO:0007669"/>
    <property type="project" value="TreeGrafter"/>
</dbReference>
<protein>
    <submittedName>
        <fullName evidence="2">N-acetylphosphatidylethanolamine-hydrolyzing phospholipase D</fullName>
    </submittedName>
</protein>
<feature type="domain" description="Metallo-beta-lactamase" evidence="1">
    <location>
        <begin position="146"/>
        <end position="347"/>
    </location>
</feature>
<dbReference type="InterPro" id="IPR024884">
    <property type="entry name" value="NAPE-PLD"/>
</dbReference>
<keyword evidence="3" id="KW-1185">Reference proteome</keyword>
<dbReference type="InterPro" id="IPR036866">
    <property type="entry name" value="RibonucZ/Hydroxyglut_hydro"/>
</dbReference>
<accession>A0AAV5RBA6</accession>
<proteinExistence type="predicted"/>
<dbReference type="GO" id="GO:0070291">
    <property type="term" value="P:N-acylethanolamine metabolic process"/>
    <property type="evidence" value="ECO:0007669"/>
    <property type="project" value="TreeGrafter"/>
</dbReference>
<evidence type="ECO:0000313" key="2">
    <source>
        <dbReference type="EMBL" id="GMM48738.1"/>
    </source>
</evidence>
<comment type="caution">
    <text evidence="2">The sequence shown here is derived from an EMBL/GenBank/DDBJ whole genome shotgun (WGS) entry which is preliminary data.</text>
</comment>
<gene>
    <name evidence="2" type="ORF">DAPK24_053360</name>
</gene>
<dbReference type="PIRSF" id="PIRSF038896">
    <property type="entry name" value="NAPE-PLD"/>
    <property type="match status" value="1"/>
</dbReference>
<dbReference type="Proteomes" id="UP001378960">
    <property type="component" value="Unassembled WGS sequence"/>
</dbReference>
<sequence>MGLKVRSVVYALATYTIYTTYSYARAREEISFREKEYSKREIDDEDHRWDILNIHGRYENPFKEYRPQTIYEFFIMRVIELSKFGPRGGVEDDVTIRKDNLGIKVTDSSINFWKSLRDKCKESGLLAYTWFGQSCGIVNSSDKIFLMDPLFENSIVSEKFGPKRIVPCVVNIDEIVEDIKPDYVLVSHDHPDHLGEGSIRGLSKLEKCEWIVPMGIRDILENNGIKSDKIIEMKWWDRNKLNEEFEIVCLPAMHWSGRMLYDSNKSLWCSFLILKNGKSIFYHGGDTGYSEGVFKRIGDIYGPIKFAALPIGQYCPEWHQAPRHISPSESIKIMNEMKIHKMVGVHWGTFVLSSENYLEPGELLKKESENLEKINNIIVPVQGKSLIMEEGKIDFNNDDLVKETGNDFILYN</sequence>
<dbReference type="GO" id="GO:0008270">
    <property type="term" value="F:zinc ion binding"/>
    <property type="evidence" value="ECO:0007669"/>
    <property type="project" value="InterPro"/>
</dbReference>
<dbReference type="EMBL" id="BTGB01000009">
    <property type="protein sequence ID" value="GMM48738.1"/>
    <property type="molecule type" value="Genomic_DNA"/>
</dbReference>
<dbReference type="PANTHER" id="PTHR15032:SF4">
    <property type="entry name" value="N-ACYL-PHOSPHATIDYLETHANOLAMINE-HYDROLYZING PHOSPHOLIPASE D"/>
    <property type="match status" value="1"/>
</dbReference>
<dbReference type="PANTHER" id="PTHR15032">
    <property type="entry name" value="N-ACYL-PHOSPHATIDYLETHANOLAMINE-HYDROLYZING PHOSPHOLIPASE D"/>
    <property type="match status" value="1"/>
</dbReference>
<dbReference type="Pfam" id="PF12706">
    <property type="entry name" value="Lactamase_B_2"/>
    <property type="match status" value="1"/>
</dbReference>
<reference evidence="2 3" key="1">
    <citation type="journal article" date="2023" name="Elife">
        <title>Identification of key yeast species and microbe-microbe interactions impacting larval growth of Drosophila in the wild.</title>
        <authorList>
            <person name="Mure A."/>
            <person name="Sugiura Y."/>
            <person name="Maeda R."/>
            <person name="Honda K."/>
            <person name="Sakurai N."/>
            <person name="Takahashi Y."/>
            <person name="Watada M."/>
            <person name="Katoh T."/>
            <person name="Gotoh A."/>
            <person name="Gotoh Y."/>
            <person name="Taniguchi I."/>
            <person name="Nakamura K."/>
            <person name="Hayashi T."/>
            <person name="Katayama T."/>
            <person name="Uemura T."/>
            <person name="Hattori Y."/>
        </authorList>
    </citation>
    <scope>NUCLEOTIDE SEQUENCE [LARGE SCALE GENOMIC DNA]</scope>
    <source>
        <strain evidence="2 3">PK-24</strain>
    </source>
</reference>
<evidence type="ECO:0000313" key="3">
    <source>
        <dbReference type="Proteomes" id="UP001378960"/>
    </source>
</evidence>
<dbReference type="InterPro" id="IPR001279">
    <property type="entry name" value="Metallo-B-lactamas"/>
</dbReference>
<dbReference type="AlphaFoldDB" id="A0AAV5RBA6"/>
<evidence type="ECO:0000259" key="1">
    <source>
        <dbReference type="Pfam" id="PF12706"/>
    </source>
</evidence>